<evidence type="ECO:0000313" key="2">
    <source>
        <dbReference type="Proteomes" id="UP000245918"/>
    </source>
</evidence>
<dbReference type="EMBL" id="CP084506">
    <property type="protein sequence ID" value="UCQ01660.1"/>
    <property type="molecule type" value="Genomic_DNA"/>
</dbReference>
<reference evidence="1" key="1">
    <citation type="submission" date="2021-09" db="EMBL/GenBank/DDBJ databases">
        <title>Comparative genomics of Edwardsiella genus reveals species-based diversity.</title>
        <authorList>
            <person name="Tekedar H.C."/>
            <person name="Kumru S."/>
            <person name="Waldbieser G.C."/>
            <person name="Reichley S.R."/>
            <person name="Lawrence M.L."/>
            <person name="Griffin M.J."/>
        </authorList>
    </citation>
    <scope>NUCLEOTIDE SEQUENCE</scope>
    <source>
        <strain evidence="1">ATCC 15947</strain>
    </source>
</reference>
<organism evidence="1 2">
    <name type="scientific">Edwardsiella tarda ATCC 15947 = NBRC 105688</name>
    <dbReference type="NCBI Taxonomy" id="667121"/>
    <lineage>
        <taxon>Bacteria</taxon>
        <taxon>Pseudomonadati</taxon>
        <taxon>Pseudomonadota</taxon>
        <taxon>Gammaproteobacteria</taxon>
        <taxon>Enterobacterales</taxon>
        <taxon>Hafniaceae</taxon>
        <taxon>Edwardsiella</taxon>
    </lineage>
</organism>
<evidence type="ECO:0000313" key="1">
    <source>
        <dbReference type="EMBL" id="UCQ01660.1"/>
    </source>
</evidence>
<dbReference type="Proteomes" id="UP000245918">
    <property type="component" value="Chromosome"/>
</dbReference>
<proteinExistence type="predicted"/>
<gene>
    <name evidence="1" type="ORF">DCL27_07885</name>
</gene>
<protein>
    <submittedName>
        <fullName evidence="1">Uncharacterized protein</fullName>
    </submittedName>
</protein>
<keyword evidence="2" id="KW-1185">Reference proteome</keyword>
<sequence length="168" mass="19572">MEITDIDIWAPHIGTFILRFGTIELFTKNILKELLPPNEFEEIKNKTLKEKIKHLNTALDKCDEDLDLHHELFKAYQCINKLANYRNIIAHSTINIVFTTDNQNNDSAYIEALYSEKKEEIITLDTVKDYNMKLSELINTLYSIKAKKITRRLNNENGDILKTSLLSQ</sequence>
<name>A0AC61TM56_EDWTA</name>
<accession>A0AC61TM56</accession>